<organism evidence="2 3">
    <name type="scientific">Blattamonas nauphoetae</name>
    <dbReference type="NCBI Taxonomy" id="2049346"/>
    <lineage>
        <taxon>Eukaryota</taxon>
        <taxon>Metamonada</taxon>
        <taxon>Preaxostyla</taxon>
        <taxon>Oxymonadida</taxon>
        <taxon>Blattamonas</taxon>
    </lineage>
</organism>
<reference evidence="2 3" key="1">
    <citation type="journal article" date="2022" name="bioRxiv">
        <title>Genomics of Preaxostyla Flagellates Illuminates Evolutionary Transitions and the Path Towards Mitochondrial Loss.</title>
        <authorList>
            <person name="Novak L.V.F."/>
            <person name="Treitli S.C."/>
            <person name="Pyrih J."/>
            <person name="Halakuc P."/>
            <person name="Pipaliya S.V."/>
            <person name="Vacek V."/>
            <person name="Brzon O."/>
            <person name="Soukal P."/>
            <person name="Eme L."/>
            <person name="Dacks J.B."/>
            <person name="Karnkowska A."/>
            <person name="Elias M."/>
            <person name="Hampl V."/>
        </authorList>
    </citation>
    <scope>NUCLEOTIDE SEQUENCE [LARGE SCALE GENOMIC DNA]</scope>
    <source>
        <strain evidence="2">NAU3</strain>
        <tissue evidence="2">Gut</tissue>
    </source>
</reference>
<name>A0ABQ9XIH9_9EUKA</name>
<dbReference type="EMBL" id="JARBJD010000106">
    <property type="protein sequence ID" value="KAK2952236.1"/>
    <property type="molecule type" value="Genomic_DNA"/>
</dbReference>
<proteinExistence type="predicted"/>
<dbReference type="Proteomes" id="UP001281761">
    <property type="component" value="Unassembled WGS sequence"/>
</dbReference>
<evidence type="ECO:0000313" key="3">
    <source>
        <dbReference type="Proteomes" id="UP001281761"/>
    </source>
</evidence>
<accession>A0ABQ9XIH9</accession>
<comment type="caution">
    <text evidence="2">The sequence shown here is derived from an EMBL/GenBank/DDBJ whole genome shotgun (WGS) entry which is preliminary data.</text>
</comment>
<protein>
    <submittedName>
        <fullName evidence="2">Uncharacterized protein</fullName>
    </submittedName>
</protein>
<sequence length="100" mass="12079">MEEMQEHPLHDRHNEEEQQQKAQSTTSSDLRLTRVLSVIGSKDGRRTRNGKRDWDLPHVFAQFTTNTTDVSNRRPKPFETLMSFFEDRNRRHRRIFDYFS</sequence>
<evidence type="ECO:0000256" key="1">
    <source>
        <dbReference type="SAM" id="MobiDB-lite"/>
    </source>
</evidence>
<keyword evidence="3" id="KW-1185">Reference proteome</keyword>
<feature type="compositionally biased region" description="Polar residues" evidence="1">
    <location>
        <begin position="20"/>
        <end position="30"/>
    </location>
</feature>
<gene>
    <name evidence="2" type="ORF">BLNAU_12795</name>
</gene>
<feature type="compositionally biased region" description="Basic and acidic residues" evidence="1">
    <location>
        <begin position="1"/>
        <end position="19"/>
    </location>
</feature>
<feature type="region of interest" description="Disordered" evidence="1">
    <location>
        <begin position="1"/>
        <end position="31"/>
    </location>
</feature>
<evidence type="ECO:0000313" key="2">
    <source>
        <dbReference type="EMBL" id="KAK2952236.1"/>
    </source>
</evidence>